<dbReference type="PANTHER" id="PTHR35175:SF2">
    <property type="entry name" value="DUF1289 DOMAIN-CONTAINING PROTEIN"/>
    <property type="match status" value="1"/>
</dbReference>
<dbReference type="AlphaFoldDB" id="A0A3N4ECE5"/>
<sequence length="83" mass="9435">MHSPCVARCGLNDDNYCMGCFRHVDEIVIWSQASDAQKKQIGDSLAARKQQFLGDSNKQTLSRAKWLEAEKRLNENVEIKHGD</sequence>
<dbReference type="Proteomes" id="UP000273778">
    <property type="component" value="Chromosome"/>
</dbReference>
<evidence type="ECO:0000313" key="4">
    <source>
        <dbReference type="Proteomes" id="UP000278855"/>
    </source>
</evidence>
<dbReference type="Proteomes" id="UP000278855">
    <property type="component" value="Unassembled WGS sequence"/>
</dbReference>
<evidence type="ECO:0000313" key="2">
    <source>
        <dbReference type="EMBL" id="RPA34698.1"/>
    </source>
</evidence>
<dbReference type="PANTHER" id="PTHR35175">
    <property type="entry name" value="DUF1289 DOMAIN-CONTAINING PROTEIN"/>
    <property type="match status" value="1"/>
</dbReference>
<dbReference type="Pfam" id="PF06945">
    <property type="entry name" value="DUF1289"/>
    <property type="match status" value="1"/>
</dbReference>
<evidence type="ECO:0000313" key="3">
    <source>
        <dbReference type="Proteomes" id="UP000273778"/>
    </source>
</evidence>
<gene>
    <name evidence="2" type="ORF">EGC77_03225</name>
    <name evidence="1" type="ORF">EGC80_19560</name>
</gene>
<dbReference type="InterPro" id="IPR010710">
    <property type="entry name" value="DUF1289"/>
</dbReference>
<name>A0A3N4ECE5_9GAMM</name>
<reference evidence="1 3" key="1">
    <citation type="submission" date="2018-11" db="EMBL/GenBank/DDBJ databases">
        <title>Shewanella sp. M2.</title>
        <authorList>
            <person name="Hwang Y.J."/>
            <person name="Hwang C.Y."/>
        </authorList>
    </citation>
    <scope>NUCLEOTIDE SEQUENCE [LARGE SCALE GENOMIC DNA]</scope>
    <source>
        <strain evidence="1 3">M2</strain>
    </source>
</reference>
<accession>A0A3N4ECE5</accession>
<organism evidence="2 4">
    <name type="scientific">Shewanella psychromarinicola</name>
    <dbReference type="NCBI Taxonomy" id="2487742"/>
    <lineage>
        <taxon>Bacteria</taxon>
        <taxon>Pseudomonadati</taxon>
        <taxon>Pseudomonadota</taxon>
        <taxon>Gammaproteobacteria</taxon>
        <taxon>Alteromonadales</taxon>
        <taxon>Shewanellaceae</taxon>
        <taxon>Shewanella</taxon>
    </lineage>
</organism>
<proteinExistence type="predicted"/>
<reference evidence="2" key="3">
    <citation type="submission" date="2018-11" db="EMBL/GenBank/DDBJ databases">
        <authorList>
            <person name="Hwang Y.J."/>
            <person name="Hwang C.Y."/>
        </authorList>
    </citation>
    <scope>NUCLEOTIDE SEQUENCE</scope>
    <source>
        <strain evidence="2">R106</strain>
    </source>
</reference>
<dbReference type="EMBL" id="CP034073">
    <property type="protein sequence ID" value="AZG36842.1"/>
    <property type="molecule type" value="Genomic_DNA"/>
</dbReference>
<dbReference type="KEGG" id="spsr:EGC80_19560"/>
<evidence type="ECO:0000313" key="1">
    <source>
        <dbReference type="EMBL" id="AZG36842.1"/>
    </source>
</evidence>
<keyword evidence="3" id="KW-1185">Reference proteome</keyword>
<dbReference type="EMBL" id="RKKB01000001">
    <property type="protein sequence ID" value="RPA34698.1"/>
    <property type="molecule type" value="Genomic_DNA"/>
</dbReference>
<dbReference type="OrthoDB" id="9811423at2"/>
<reference evidence="4" key="2">
    <citation type="submission" date="2018-11" db="EMBL/GenBank/DDBJ databases">
        <title>Shewanella sp. R106.</title>
        <authorList>
            <person name="Hwang Y.J."/>
            <person name="Hwang C.Y."/>
        </authorList>
    </citation>
    <scope>NUCLEOTIDE SEQUENCE [LARGE SCALE GENOMIC DNA]</scope>
    <source>
        <strain evidence="4">R106</strain>
    </source>
</reference>
<protein>
    <submittedName>
        <fullName evidence="2">DUF1289 domain-containing protein</fullName>
    </submittedName>
</protein>
<dbReference type="RefSeq" id="WP_124011835.1">
    <property type="nucleotide sequence ID" value="NZ_CP034073.1"/>
</dbReference>